<keyword evidence="4" id="KW-0408">Iron</keyword>
<dbReference type="PANTHER" id="PTHR43082">
    <property type="entry name" value="FERREDOXIN-LIKE"/>
    <property type="match status" value="1"/>
</dbReference>
<evidence type="ECO:0000256" key="1">
    <source>
        <dbReference type="ARBA" id="ARBA00022448"/>
    </source>
</evidence>
<comment type="caution">
    <text evidence="6">The sequence shown here is derived from an EMBL/GenBank/DDBJ whole genome shotgun (WGS) entry which is preliminary data.</text>
</comment>
<evidence type="ECO:0000256" key="2">
    <source>
        <dbReference type="ARBA" id="ARBA00022723"/>
    </source>
</evidence>
<reference evidence="6 7" key="1">
    <citation type="submission" date="2021-05" db="EMBL/GenBank/DDBJ databases">
        <title>Fusibacter ferrireducens sp. nov., an anaerobic, sulfur- and Fe-reducing bacterium isolated from the mangrove sediment.</title>
        <authorList>
            <person name="Qiu D."/>
        </authorList>
    </citation>
    <scope>NUCLEOTIDE SEQUENCE [LARGE SCALE GENOMIC DNA]</scope>
    <source>
        <strain evidence="6 7">DSM 12116</strain>
    </source>
</reference>
<evidence type="ECO:0000256" key="3">
    <source>
        <dbReference type="ARBA" id="ARBA00022982"/>
    </source>
</evidence>
<keyword evidence="5" id="KW-0411">Iron-sulfur</keyword>
<keyword evidence="2" id="KW-0479">Metal-binding</keyword>
<protein>
    <submittedName>
        <fullName evidence="6">Ferredoxin family protein</fullName>
    </submittedName>
</protein>
<keyword evidence="3" id="KW-0249">Electron transport</keyword>
<keyword evidence="7" id="KW-1185">Reference proteome</keyword>
<gene>
    <name evidence="6" type="ORF">KHM83_16645</name>
</gene>
<evidence type="ECO:0000256" key="4">
    <source>
        <dbReference type="ARBA" id="ARBA00023004"/>
    </source>
</evidence>
<dbReference type="RefSeq" id="WP_213238180.1">
    <property type="nucleotide sequence ID" value="NZ_JAHBCL010000036.1"/>
</dbReference>
<evidence type="ECO:0000313" key="7">
    <source>
        <dbReference type="Proteomes" id="UP000746471"/>
    </source>
</evidence>
<dbReference type="Proteomes" id="UP000746471">
    <property type="component" value="Unassembled WGS sequence"/>
</dbReference>
<dbReference type="SUPFAM" id="SSF54862">
    <property type="entry name" value="4Fe-4S ferredoxins"/>
    <property type="match status" value="1"/>
</dbReference>
<sequence length="94" mass="10338">MAKISVADKLGVNKFNVYEEKSHIVIDKQYPDAAEVDRVVRICPAALYTADANGVRFDYLGCLECGTCRVLSGGKVVTDWQYPVGSFGVSFRKS</sequence>
<proteinExistence type="predicted"/>
<dbReference type="PANTHER" id="PTHR43082:SF3">
    <property type="entry name" value="FERREDOXIN-LIKE PROTEIN YDIT"/>
    <property type="match status" value="1"/>
</dbReference>
<dbReference type="InterPro" id="IPR012206">
    <property type="entry name" value="Fd_FixX"/>
</dbReference>
<name>A0ABS5PT12_9FIRM</name>
<dbReference type="EMBL" id="JAHBCL010000036">
    <property type="protein sequence ID" value="MBS7528320.1"/>
    <property type="molecule type" value="Genomic_DNA"/>
</dbReference>
<evidence type="ECO:0000313" key="6">
    <source>
        <dbReference type="EMBL" id="MBS7528320.1"/>
    </source>
</evidence>
<evidence type="ECO:0000256" key="5">
    <source>
        <dbReference type="ARBA" id="ARBA00023014"/>
    </source>
</evidence>
<organism evidence="6 7">
    <name type="scientific">Fusibacter paucivorans</name>
    <dbReference type="NCBI Taxonomy" id="76009"/>
    <lineage>
        <taxon>Bacteria</taxon>
        <taxon>Bacillati</taxon>
        <taxon>Bacillota</taxon>
        <taxon>Clostridia</taxon>
        <taxon>Eubacteriales</taxon>
        <taxon>Eubacteriales Family XII. Incertae Sedis</taxon>
        <taxon>Fusibacter</taxon>
    </lineage>
</organism>
<accession>A0ABS5PT12</accession>
<dbReference type="PIRSF" id="PIRSF036548">
    <property type="entry name" value="Fdx_FixX"/>
    <property type="match status" value="1"/>
</dbReference>
<keyword evidence="1" id="KW-0813">Transport</keyword>